<evidence type="ECO:0000313" key="2">
    <source>
        <dbReference type="Proteomes" id="UP001234178"/>
    </source>
</evidence>
<dbReference type="Proteomes" id="UP001234178">
    <property type="component" value="Unassembled WGS sequence"/>
</dbReference>
<dbReference type="EMBL" id="JAOYFB010000004">
    <property type="protein sequence ID" value="KAK4014788.1"/>
    <property type="molecule type" value="Genomic_DNA"/>
</dbReference>
<organism evidence="1 2">
    <name type="scientific">Daphnia magna</name>
    <dbReference type="NCBI Taxonomy" id="35525"/>
    <lineage>
        <taxon>Eukaryota</taxon>
        <taxon>Metazoa</taxon>
        <taxon>Ecdysozoa</taxon>
        <taxon>Arthropoda</taxon>
        <taxon>Crustacea</taxon>
        <taxon>Branchiopoda</taxon>
        <taxon>Diplostraca</taxon>
        <taxon>Cladocera</taxon>
        <taxon>Anomopoda</taxon>
        <taxon>Daphniidae</taxon>
        <taxon>Daphnia</taxon>
    </lineage>
</organism>
<proteinExistence type="predicted"/>
<accession>A0ABQ9ZPD3</accession>
<name>A0ABQ9ZPD3_9CRUS</name>
<comment type="caution">
    <text evidence="1">The sequence shown here is derived from an EMBL/GenBank/DDBJ whole genome shotgun (WGS) entry which is preliminary data.</text>
</comment>
<protein>
    <submittedName>
        <fullName evidence="1">Uncharacterized protein</fullName>
    </submittedName>
</protein>
<sequence>MSQEEFVRNFMTSVPSFTNFATPDLCVMNALLYQLSYPIQWVHLKDCCNVSSYTNHNVKQNLSAGGDHM</sequence>
<evidence type="ECO:0000313" key="1">
    <source>
        <dbReference type="EMBL" id="KAK4014788.1"/>
    </source>
</evidence>
<keyword evidence="2" id="KW-1185">Reference proteome</keyword>
<gene>
    <name evidence="1" type="ORF">OUZ56_027297</name>
</gene>
<reference evidence="1 2" key="1">
    <citation type="journal article" date="2023" name="Nucleic Acids Res.">
        <title>The hologenome of Daphnia magna reveals possible DNA methylation and microbiome-mediated evolution of the host genome.</title>
        <authorList>
            <person name="Chaturvedi A."/>
            <person name="Li X."/>
            <person name="Dhandapani V."/>
            <person name="Marshall H."/>
            <person name="Kissane S."/>
            <person name="Cuenca-Cambronero M."/>
            <person name="Asole G."/>
            <person name="Calvet F."/>
            <person name="Ruiz-Romero M."/>
            <person name="Marangio P."/>
            <person name="Guigo R."/>
            <person name="Rago D."/>
            <person name="Mirbahai L."/>
            <person name="Eastwood N."/>
            <person name="Colbourne J.K."/>
            <person name="Zhou J."/>
            <person name="Mallon E."/>
            <person name="Orsini L."/>
        </authorList>
    </citation>
    <scope>NUCLEOTIDE SEQUENCE [LARGE SCALE GENOMIC DNA]</scope>
    <source>
        <strain evidence="1">LRV0_1</strain>
    </source>
</reference>